<evidence type="ECO:0000256" key="1">
    <source>
        <dbReference type="ARBA" id="ARBA00023015"/>
    </source>
</evidence>
<dbReference type="AlphaFoldDB" id="W4Q972"/>
<dbReference type="InterPro" id="IPR036390">
    <property type="entry name" value="WH_DNA-bd_sf"/>
</dbReference>
<dbReference type="Pfam" id="PF07729">
    <property type="entry name" value="FCD"/>
    <property type="match status" value="1"/>
</dbReference>
<dbReference type="PROSITE" id="PS50949">
    <property type="entry name" value="HTH_GNTR"/>
    <property type="match status" value="1"/>
</dbReference>
<evidence type="ECO:0000256" key="2">
    <source>
        <dbReference type="ARBA" id="ARBA00023125"/>
    </source>
</evidence>
<dbReference type="Gene3D" id="1.10.10.10">
    <property type="entry name" value="Winged helix-like DNA-binding domain superfamily/Winged helix DNA-binding domain"/>
    <property type="match status" value="1"/>
</dbReference>
<dbReference type="InterPro" id="IPR008920">
    <property type="entry name" value="TF_FadR/GntR_C"/>
</dbReference>
<dbReference type="STRING" id="1236970.JCM9140_4761"/>
<proteinExistence type="predicted"/>
<reference evidence="5" key="1">
    <citation type="journal article" date="2014" name="Genome Announc.">
        <title>Draft Genome Sequences of Three Alkaliphilic Bacillus Strains, Bacillus wakoensis JCM 9140T, Bacillus akibai JCM 9157T, and Bacillus hemicellulosilyticus JCM 9152T.</title>
        <authorList>
            <person name="Yuki M."/>
            <person name="Oshima K."/>
            <person name="Suda W."/>
            <person name="Oshida Y."/>
            <person name="Kitamura K."/>
            <person name="Iida T."/>
            <person name="Hattori M."/>
            <person name="Ohkuma M."/>
        </authorList>
    </citation>
    <scope>NUCLEOTIDE SEQUENCE [LARGE SCALE GENOMIC DNA]</scope>
    <source>
        <strain evidence="5">JCM 9140</strain>
    </source>
</reference>
<evidence type="ECO:0000256" key="3">
    <source>
        <dbReference type="ARBA" id="ARBA00023163"/>
    </source>
</evidence>
<dbReference type="EMBL" id="BAUT01000117">
    <property type="protein sequence ID" value="GAE28517.1"/>
    <property type="molecule type" value="Genomic_DNA"/>
</dbReference>
<keyword evidence="3" id="KW-0804">Transcription</keyword>
<evidence type="ECO:0000313" key="6">
    <source>
        <dbReference type="Proteomes" id="UP000018890"/>
    </source>
</evidence>
<dbReference type="RefSeq" id="WP_052002467.1">
    <property type="nucleotide sequence ID" value="NZ_BAUT01000117.1"/>
</dbReference>
<keyword evidence="6" id="KW-1185">Reference proteome</keyword>
<dbReference type="InterPro" id="IPR011711">
    <property type="entry name" value="GntR_C"/>
</dbReference>
<dbReference type="CDD" id="cd07377">
    <property type="entry name" value="WHTH_GntR"/>
    <property type="match status" value="1"/>
</dbReference>
<dbReference type="InterPro" id="IPR000524">
    <property type="entry name" value="Tscrpt_reg_HTH_GntR"/>
</dbReference>
<dbReference type="Proteomes" id="UP000018890">
    <property type="component" value="Unassembled WGS sequence"/>
</dbReference>
<dbReference type="Pfam" id="PF00392">
    <property type="entry name" value="GntR"/>
    <property type="match status" value="1"/>
</dbReference>
<protein>
    <submittedName>
        <fullName evidence="5">GntR domain protein</fullName>
    </submittedName>
</protein>
<evidence type="ECO:0000259" key="4">
    <source>
        <dbReference type="PROSITE" id="PS50949"/>
    </source>
</evidence>
<dbReference type="GO" id="GO:0003700">
    <property type="term" value="F:DNA-binding transcription factor activity"/>
    <property type="evidence" value="ECO:0007669"/>
    <property type="project" value="InterPro"/>
</dbReference>
<keyword evidence="1" id="KW-0805">Transcription regulation</keyword>
<dbReference type="PANTHER" id="PTHR43537">
    <property type="entry name" value="TRANSCRIPTIONAL REGULATOR, GNTR FAMILY"/>
    <property type="match status" value="1"/>
</dbReference>
<accession>W4Q972</accession>
<dbReference type="SMART" id="SM00895">
    <property type="entry name" value="FCD"/>
    <property type="match status" value="1"/>
</dbReference>
<dbReference type="SUPFAM" id="SSF48008">
    <property type="entry name" value="GntR ligand-binding domain-like"/>
    <property type="match status" value="1"/>
</dbReference>
<dbReference type="PRINTS" id="PR00035">
    <property type="entry name" value="HTHGNTR"/>
</dbReference>
<keyword evidence="2" id="KW-0238">DNA-binding</keyword>
<dbReference type="Gene3D" id="1.20.120.530">
    <property type="entry name" value="GntR ligand-binding domain-like"/>
    <property type="match status" value="1"/>
</dbReference>
<feature type="domain" description="HTH gntR-type" evidence="4">
    <location>
        <begin position="6"/>
        <end position="74"/>
    </location>
</feature>
<gene>
    <name evidence="5" type="ORF">JCM9140_4761</name>
</gene>
<evidence type="ECO:0000313" key="5">
    <source>
        <dbReference type="EMBL" id="GAE28517.1"/>
    </source>
</evidence>
<dbReference type="SUPFAM" id="SSF46785">
    <property type="entry name" value="Winged helix' DNA-binding domain"/>
    <property type="match status" value="1"/>
</dbReference>
<comment type="caution">
    <text evidence="5">The sequence shown here is derived from an EMBL/GenBank/DDBJ whole genome shotgun (WGS) entry which is preliminary data.</text>
</comment>
<organism evidence="5 6">
    <name type="scientific">Halalkalibacter wakoensis JCM 9140</name>
    <dbReference type="NCBI Taxonomy" id="1236970"/>
    <lineage>
        <taxon>Bacteria</taxon>
        <taxon>Bacillati</taxon>
        <taxon>Bacillota</taxon>
        <taxon>Bacilli</taxon>
        <taxon>Bacillales</taxon>
        <taxon>Bacillaceae</taxon>
        <taxon>Halalkalibacter</taxon>
    </lineage>
</organism>
<dbReference type="InterPro" id="IPR036388">
    <property type="entry name" value="WH-like_DNA-bd_sf"/>
</dbReference>
<name>W4Q972_9BACI</name>
<dbReference type="PANTHER" id="PTHR43537:SF5">
    <property type="entry name" value="UXU OPERON TRANSCRIPTIONAL REGULATOR"/>
    <property type="match status" value="1"/>
</dbReference>
<dbReference type="SMART" id="SM00345">
    <property type="entry name" value="HTH_GNTR"/>
    <property type="match status" value="1"/>
</dbReference>
<sequence>MGEIRESKVEKVYNYCLGKIHTGEWEPGTKLPSENELFESLHVSKVTIRAALQTLRSEGLIITYHGKGSFVSGYIQRDNLDGEKIIVNITPKELLDITEFREAVEVKVAELCIKNATEDDLAEIGAALEEMCECTHDYLKYSKADARFHYAMLKGTHNKVLYHSVLSVQKEFDRYLDELNRVFVSHDLSDSYQLHKQLYNSILEKDDKLATSLVMLNLRRNVLRIKKKIAGEEMEDYLYL</sequence>
<dbReference type="GO" id="GO:0003677">
    <property type="term" value="F:DNA binding"/>
    <property type="evidence" value="ECO:0007669"/>
    <property type="project" value="UniProtKB-KW"/>
</dbReference>